<organism evidence="2 3">
    <name type="scientific">Oedothorax gibbosus</name>
    <dbReference type="NCBI Taxonomy" id="931172"/>
    <lineage>
        <taxon>Eukaryota</taxon>
        <taxon>Metazoa</taxon>
        <taxon>Ecdysozoa</taxon>
        <taxon>Arthropoda</taxon>
        <taxon>Chelicerata</taxon>
        <taxon>Arachnida</taxon>
        <taxon>Araneae</taxon>
        <taxon>Araneomorphae</taxon>
        <taxon>Entelegynae</taxon>
        <taxon>Araneoidea</taxon>
        <taxon>Linyphiidae</taxon>
        <taxon>Erigoninae</taxon>
        <taxon>Oedothorax</taxon>
    </lineage>
</organism>
<dbReference type="EMBL" id="JAFNEN010000457">
    <property type="protein sequence ID" value="KAG8182619.1"/>
    <property type="molecule type" value="Genomic_DNA"/>
</dbReference>
<evidence type="ECO:0000313" key="2">
    <source>
        <dbReference type="EMBL" id="KAG8182619.1"/>
    </source>
</evidence>
<feature type="region of interest" description="Disordered" evidence="1">
    <location>
        <begin position="1"/>
        <end position="28"/>
    </location>
</feature>
<feature type="compositionally biased region" description="Polar residues" evidence="1">
    <location>
        <begin position="11"/>
        <end position="28"/>
    </location>
</feature>
<sequence>MMEDDCEAISTPEQRSDSPSVYSPTSQNTIYSFESDNSCLEPSCSPVILGEDLEPAQAIDQQIDMSKNSKKRKRKPESWKKSKTQLARNSGEQYVSSSKE</sequence>
<feature type="compositionally biased region" description="Polar residues" evidence="1">
    <location>
        <begin position="84"/>
        <end position="100"/>
    </location>
</feature>
<evidence type="ECO:0000313" key="3">
    <source>
        <dbReference type="Proteomes" id="UP000827092"/>
    </source>
</evidence>
<dbReference type="AlphaFoldDB" id="A0AAV6UFT4"/>
<keyword evidence="3" id="KW-1185">Reference proteome</keyword>
<comment type="caution">
    <text evidence="2">The sequence shown here is derived from an EMBL/GenBank/DDBJ whole genome shotgun (WGS) entry which is preliminary data.</text>
</comment>
<dbReference type="Proteomes" id="UP000827092">
    <property type="component" value="Unassembled WGS sequence"/>
</dbReference>
<accession>A0AAV6UFT4</accession>
<proteinExistence type="predicted"/>
<name>A0AAV6UFT4_9ARAC</name>
<reference evidence="2 3" key="1">
    <citation type="journal article" date="2022" name="Nat. Ecol. Evol.">
        <title>A masculinizing supergene underlies an exaggerated male reproductive morph in a spider.</title>
        <authorList>
            <person name="Hendrickx F."/>
            <person name="De Corte Z."/>
            <person name="Sonet G."/>
            <person name="Van Belleghem S.M."/>
            <person name="Kostlbacher S."/>
            <person name="Vangestel C."/>
        </authorList>
    </citation>
    <scope>NUCLEOTIDE SEQUENCE [LARGE SCALE GENOMIC DNA]</scope>
    <source>
        <strain evidence="2">W744_W776</strain>
    </source>
</reference>
<gene>
    <name evidence="2" type="ORF">JTE90_009982</name>
</gene>
<evidence type="ECO:0000256" key="1">
    <source>
        <dbReference type="SAM" id="MobiDB-lite"/>
    </source>
</evidence>
<protein>
    <submittedName>
        <fullName evidence="2">Uncharacterized protein</fullName>
    </submittedName>
</protein>
<feature type="region of interest" description="Disordered" evidence="1">
    <location>
        <begin position="58"/>
        <end position="100"/>
    </location>
</feature>